<sequence>MLLRSKYILVTAILLLFIPFNSSRGNTVPDDIPGPDPQVIRKLLVSAINSGKVTDSLYNKLGSIKNPSGLVSGYLGTLQALKAKHSWNPYFKIKHLNDAEKTFKNAVTRDPHNIEIRFMRFSVEHNVPGFLGYTKNLVVDRHEIIRQIDKKHYASADEPLVRTIVTFLLDSKRCTPAETSKLSQHLASL</sequence>
<dbReference type="RefSeq" id="WP_129876839.1">
    <property type="nucleotide sequence ID" value="NZ_SEWG01000004.1"/>
</dbReference>
<dbReference type="AlphaFoldDB" id="A0A4Q5LMG6"/>
<accession>A0A4Q5LMG6</accession>
<dbReference type="EMBL" id="SEWG01000004">
    <property type="protein sequence ID" value="RYU90182.1"/>
    <property type="molecule type" value="Genomic_DNA"/>
</dbReference>
<proteinExistence type="predicted"/>
<gene>
    <name evidence="1" type="ORF">EWM62_11630</name>
</gene>
<reference evidence="1 2" key="1">
    <citation type="submission" date="2019-02" db="EMBL/GenBank/DDBJ databases">
        <title>Bacterial novel species Mucilaginibacter sp. 17JY9-4 isolated from soil.</title>
        <authorList>
            <person name="Jung H.-Y."/>
        </authorList>
    </citation>
    <scope>NUCLEOTIDE SEQUENCE [LARGE SCALE GENOMIC DNA]</scope>
    <source>
        <strain evidence="1 2">17JY9-4</strain>
    </source>
</reference>
<evidence type="ECO:0000313" key="1">
    <source>
        <dbReference type="EMBL" id="RYU90182.1"/>
    </source>
</evidence>
<protein>
    <submittedName>
        <fullName evidence="1">Uncharacterized protein</fullName>
    </submittedName>
</protein>
<dbReference type="OrthoDB" id="663842at2"/>
<comment type="caution">
    <text evidence="1">The sequence shown here is derived from an EMBL/GenBank/DDBJ whole genome shotgun (WGS) entry which is preliminary data.</text>
</comment>
<dbReference type="Proteomes" id="UP000293331">
    <property type="component" value="Unassembled WGS sequence"/>
</dbReference>
<organism evidence="1 2">
    <name type="scientific">Mucilaginibacter terrigena</name>
    <dbReference type="NCBI Taxonomy" id="2492395"/>
    <lineage>
        <taxon>Bacteria</taxon>
        <taxon>Pseudomonadati</taxon>
        <taxon>Bacteroidota</taxon>
        <taxon>Sphingobacteriia</taxon>
        <taxon>Sphingobacteriales</taxon>
        <taxon>Sphingobacteriaceae</taxon>
        <taxon>Mucilaginibacter</taxon>
    </lineage>
</organism>
<name>A0A4Q5LMG6_9SPHI</name>
<keyword evidence="2" id="KW-1185">Reference proteome</keyword>
<evidence type="ECO:0000313" key="2">
    <source>
        <dbReference type="Proteomes" id="UP000293331"/>
    </source>
</evidence>